<dbReference type="EMBL" id="PDTV01000009">
    <property type="protein sequence ID" value="PIE82990.1"/>
    <property type="molecule type" value="Genomic_DNA"/>
</dbReference>
<comment type="catalytic activity">
    <reaction evidence="10 11">
        <text>nicotinate beta-D-ribonucleotide + ATP + H(+) = deamido-NAD(+) + diphosphate</text>
        <dbReference type="Rhea" id="RHEA:22860"/>
        <dbReference type="ChEBI" id="CHEBI:15378"/>
        <dbReference type="ChEBI" id="CHEBI:30616"/>
        <dbReference type="ChEBI" id="CHEBI:33019"/>
        <dbReference type="ChEBI" id="CHEBI:57502"/>
        <dbReference type="ChEBI" id="CHEBI:58437"/>
        <dbReference type="EC" id="2.7.7.18"/>
    </reaction>
</comment>
<keyword evidence="5 11" id="KW-0808">Transferase</keyword>
<evidence type="ECO:0000256" key="3">
    <source>
        <dbReference type="ARBA" id="ARBA00009014"/>
    </source>
</evidence>
<accession>A0A2G6PFG8</accession>
<organism evidence="13 14">
    <name type="scientific">Candidatus Contendibacter odensensis</name>
    <dbReference type="NCBI Taxonomy" id="1400860"/>
    <lineage>
        <taxon>Bacteria</taxon>
        <taxon>Pseudomonadati</taxon>
        <taxon>Pseudomonadota</taxon>
        <taxon>Gammaproteobacteria</taxon>
        <taxon>Candidatus Competibacteraceae</taxon>
        <taxon>Candidatus Contendibacter</taxon>
    </lineage>
</organism>
<dbReference type="Gene3D" id="3.40.50.620">
    <property type="entry name" value="HUPs"/>
    <property type="match status" value="1"/>
</dbReference>
<dbReference type="PANTHER" id="PTHR39321">
    <property type="entry name" value="NICOTINATE-NUCLEOTIDE ADENYLYLTRANSFERASE-RELATED"/>
    <property type="match status" value="1"/>
</dbReference>
<dbReference type="NCBIfam" id="TIGR00125">
    <property type="entry name" value="cyt_tran_rel"/>
    <property type="match status" value="1"/>
</dbReference>
<evidence type="ECO:0000256" key="6">
    <source>
        <dbReference type="ARBA" id="ARBA00022695"/>
    </source>
</evidence>
<evidence type="ECO:0000259" key="12">
    <source>
        <dbReference type="Pfam" id="PF01467"/>
    </source>
</evidence>
<keyword evidence="6 11" id="KW-0548">Nucleotidyltransferase</keyword>
<evidence type="ECO:0000256" key="9">
    <source>
        <dbReference type="ARBA" id="ARBA00023027"/>
    </source>
</evidence>
<evidence type="ECO:0000256" key="11">
    <source>
        <dbReference type="HAMAP-Rule" id="MF_00244"/>
    </source>
</evidence>
<dbReference type="UniPathway" id="UPA00253">
    <property type="reaction ID" value="UER00332"/>
</dbReference>
<dbReference type="GO" id="GO:0005524">
    <property type="term" value="F:ATP binding"/>
    <property type="evidence" value="ECO:0007669"/>
    <property type="project" value="UniProtKB-KW"/>
</dbReference>
<keyword evidence="8 11" id="KW-0067">ATP-binding</keyword>
<evidence type="ECO:0000256" key="7">
    <source>
        <dbReference type="ARBA" id="ARBA00022741"/>
    </source>
</evidence>
<evidence type="ECO:0000256" key="10">
    <source>
        <dbReference type="ARBA" id="ARBA00048721"/>
    </source>
</evidence>
<dbReference type="NCBIfam" id="TIGR00482">
    <property type="entry name" value="nicotinate (nicotinamide) nucleotide adenylyltransferase"/>
    <property type="match status" value="1"/>
</dbReference>
<dbReference type="HAMAP" id="MF_00244">
    <property type="entry name" value="NaMN_adenylyltr"/>
    <property type="match status" value="1"/>
</dbReference>
<dbReference type="CDD" id="cd02165">
    <property type="entry name" value="NMNAT"/>
    <property type="match status" value="1"/>
</dbReference>
<dbReference type="PANTHER" id="PTHR39321:SF3">
    <property type="entry name" value="PHOSPHOPANTETHEINE ADENYLYLTRANSFERASE"/>
    <property type="match status" value="1"/>
</dbReference>
<proteinExistence type="inferred from homology"/>
<dbReference type="InterPro" id="IPR005248">
    <property type="entry name" value="NadD/NMNAT"/>
</dbReference>
<evidence type="ECO:0000313" key="13">
    <source>
        <dbReference type="EMBL" id="PIE82990.1"/>
    </source>
</evidence>
<dbReference type="NCBIfam" id="NF000839">
    <property type="entry name" value="PRK00071.1-1"/>
    <property type="match status" value="1"/>
</dbReference>
<evidence type="ECO:0000256" key="2">
    <source>
        <dbReference type="ARBA" id="ARBA00005019"/>
    </source>
</evidence>
<dbReference type="InterPro" id="IPR014729">
    <property type="entry name" value="Rossmann-like_a/b/a_fold"/>
</dbReference>
<evidence type="ECO:0000256" key="1">
    <source>
        <dbReference type="ARBA" id="ARBA00002324"/>
    </source>
</evidence>
<gene>
    <name evidence="11" type="primary">nadD</name>
    <name evidence="13" type="ORF">CSA09_04165</name>
</gene>
<sequence>MTSPRTSDDRKPIGIFGGTFDPIHYGHLRPALDLLETLDLEEVRFIPCRIPAHRDTPHITAEQRLALVKRATTGQHGFIADDRELRREGTSYMVDTLNSLRQDFGNDKPLCLLVGTDAFYGLHTWNRWQQLIQTAHIVVMQRPGVSRHLQPVLKEFITPRTVDNPHILHQQAAGHILFQAVSQLDISATQIRNLLAQNRSPRYLLPDAVLTFIHEQRLYQH</sequence>
<evidence type="ECO:0000256" key="4">
    <source>
        <dbReference type="ARBA" id="ARBA00022642"/>
    </source>
</evidence>
<dbReference type="Proteomes" id="UP000229278">
    <property type="component" value="Unassembled WGS sequence"/>
</dbReference>
<protein>
    <recommendedName>
        <fullName evidence="11">Probable nicotinate-nucleotide adenylyltransferase</fullName>
        <ecNumber evidence="11">2.7.7.18</ecNumber>
    </recommendedName>
    <alternativeName>
        <fullName evidence="11">Deamido-NAD(+) diphosphorylase</fullName>
    </alternativeName>
    <alternativeName>
        <fullName evidence="11">Deamido-NAD(+) pyrophosphorylase</fullName>
    </alternativeName>
    <alternativeName>
        <fullName evidence="11">Nicotinate mononucleotide adenylyltransferase</fullName>
        <shortName evidence="11">NaMN adenylyltransferase</shortName>
    </alternativeName>
</protein>
<dbReference type="Pfam" id="PF01467">
    <property type="entry name" value="CTP_transf_like"/>
    <property type="match status" value="1"/>
</dbReference>
<feature type="domain" description="Cytidyltransferase-like" evidence="12">
    <location>
        <begin position="15"/>
        <end position="193"/>
    </location>
</feature>
<evidence type="ECO:0000256" key="5">
    <source>
        <dbReference type="ARBA" id="ARBA00022679"/>
    </source>
</evidence>
<comment type="pathway">
    <text evidence="2 11">Cofactor biosynthesis; NAD(+) biosynthesis; deamido-NAD(+) from nicotinate D-ribonucleotide: step 1/1.</text>
</comment>
<keyword evidence="9 11" id="KW-0520">NAD</keyword>
<dbReference type="EC" id="2.7.7.18" evidence="11"/>
<dbReference type="GO" id="GO:0009435">
    <property type="term" value="P:NAD+ biosynthetic process"/>
    <property type="evidence" value="ECO:0007669"/>
    <property type="project" value="UniProtKB-UniRule"/>
</dbReference>
<dbReference type="NCBIfam" id="NF000840">
    <property type="entry name" value="PRK00071.1-3"/>
    <property type="match status" value="1"/>
</dbReference>
<comment type="function">
    <text evidence="1 11">Catalyzes the reversible adenylation of nicotinate mononucleotide (NaMN) to nicotinic acid adenine dinucleotide (NaAD).</text>
</comment>
<comment type="similarity">
    <text evidence="3 11">Belongs to the NadD family.</text>
</comment>
<keyword evidence="7 11" id="KW-0547">Nucleotide-binding</keyword>
<reference evidence="13 14" key="1">
    <citation type="submission" date="2017-10" db="EMBL/GenBank/DDBJ databases">
        <title>Novel microbial diversity and functional potential in the marine mammal oral microbiome.</title>
        <authorList>
            <person name="Dudek N.K."/>
            <person name="Sun C.L."/>
            <person name="Burstein D."/>
            <person name="Kantor R.S."/>
            <person name="Aliaga Goltsman D.S."/>
            <person name="Bik E.M."/>
            <person name="Thomas B.C."/>
            <person name="Banfield J.F."/>
            <person name="Relman D.A."/>
        </authorList>
    </citation>
    <scope>NUCLEOTIDE SEQUENCE [LARGE SCALE GENOMIC DNA]</scope>
    <source>
        <strain evidence="13">DOLJORAL78_50_517</strain>
    </source>
</reference>
<comment type="caution">
    <text evidence="13">The sequence shown here is derived from an EMBL/GenBank/DDBJ whole genome shotgun (WGS) entry which is preliminary data.</text>
</comment>
<dbReference type="AlphaFoldDB" id="A0A2G6PFG8"/>
<evidence type="ECO:0000313" key="14">
    <source>
        <dbReference type="Proteomes" id="UP000229278"/>
    </source>
</evidence>
<dbReference type="InterPro" id="IPR004821">
    <property type="entry name" value="Cyt_trans-like"/>
</dbReference>
<keyword evidence="4 11" id="KW-0662">Pyridine nucleotide biosynthesis</keyword>
<dbReference type="GO" id="GO:0004515">
    <property type="term" value="F:nicotinate-nucleotide adenylyltransferase activity"/>
    <property type="evidence" value="ECO:0007669"/>
    <property type="project" value="UniProtKB-UniRule"/>
</dbReference>
<dbReference type="SUPFAM" id="SSF52374">
    <property type="entry name" value="Nucleotidylyl transferase"/>
    <property type="match status" value="1"/>
</dbReference>
<name>A0A2G6PFG8_9GAMM</name>
<evidence type="ECO:0000256" key="8">
    <source>
        <dbReference type="ARBA" id="ARBA00022840"/>
    </source>
</evidence>